<evidence type="ECO:0000256" key="8">
    <source>
        <dbReference type="ARBA" id="ARBA00023004"/>
    </source>
</evidence>
<dbReference type="SUPFAM" id="SSF56935">
    <property type="entry name" value="Porins"/>
    <property type="match status" value="1"/>
</dbReference>
<evidence type="ECO:0000256" key="7">
    <source>
        <dbReference type="ARBA" id="ARBA00022729"/>
    </source>
</evidence>
<keyword evidence="7 17" id="KW-0732">Signal</keyword>
<feature type="signal peptide" evidence="17">
    <location>
        <begin position="1"/>
        <end position="32"/>
    </location>
</feature>
<dbReference type="KEGG" id="amah:DLM_2748"/>
<sequence length="718" mass="78699">MNSSNKQPFSGLALGHAVCMASLALAVQQAYAATDSTTLETVKVSADQRNDALAPTQGYQVGSSKSASKTDTPLQDIPQAVSVVTRQQIEDQQARTISEALNYTPGVFTGAVGSTTRYDYIVLRGFSDHPTSNEFLDGLRLFGDPDGYNTLQIDPYVVERLDVVRGPASASYGQASPGGVVAITSKRPLQSDYHELSLTVGNHQQRSLGLDFGGAVAGRDDLSYRLVAKGSAADQQQNGASTERYVLAPSLNWKISDSTNLLLQAYLQKDPSTGYHGTLPYYGTVVPHNGKTISTDFNEGSSGDGMSREQQYFGYQLEHRINDALTFRQQYRLQLSKTDLSQYSDVGWVSDSSDLLNRTYARSSERSTAHIIDNNLEARFSALGLKHTVLAGLDYQTSRNKGDNSYTYTGTTINPFNTVYDDSSHPLSYKYFDRKRDQTGVYLQDQMALDNWKLTAGLRHDQAKVSETNTSTGVSNSWDGGKTTGRLGLVYQAANGLSPYLSYSEGFDPSQAYATDTNGNVLKPMQSKQSEVGIRYQPNSDIQLSAAIYDLRQSNVAQYNATTFKYDPIGKVRSRGVELEANARLSQRLSLLAGYTYTDMEVTEGSNQGKTPYLAPAHKATAWLDYAFDSGINLGGGIRHTGWMWADSANTLTIPGVTLYDLRLRLQLGQFSPSLKGSTLQINANNLANKTYVASCYSSYACYYGEKRNISATLSYKW</sequence>
<dbReference type="InterPro" id="IPR000531">
    <property type="entry name" value="Beta-barrel_TonB"/>
</dbReference>
<dbReference type="InterPro" id="IPR036942">
    <property type="entry name" value="Beta-barrel_TonB_sf"/>
</dbReference>
<evidence type="ECO:0000313" key="21">
    <source>
        <dbReference type="Proteomes" id="UP000198290"/>
    </source>
</evidence>
<gene>
    <name evidence="20" type="ORF">DLM_2748</name>
</gene>
<dbReference type="CDD" id="cd01347">
    <property type="entry name" value="ligand_gated_channel"/>
    <property type="match status" value="1"/>
</dbReference>
<dbReference type="Pfam" id="PF07715">
    <property type="entry name" value="Plug"/>
    <property type="match status" value="1"/>
</dbReference>
<evidence type="ECO:0000256" key="15">
    <source>
        <dbReference type="RuleBase" id="RU003357"/>
    </source>
</evidence>
<evidence type="ECO:0000256" key="10">
    <source>
        <dbReference type="ARBA" id="ARBA00023077"/>
    </source>
</evidence>
<evidence type="ECO:0000256" key="6">
    <source>
        <dbReference type="ARBA" id="ARBA00022692"/>
    </source>
</evidence>
<keyword evidence="9" id="KW-0406">Ion transport</keyword>
<feature type="chain" id="PRO_5018328672" evidence="17">
    <location>
        <begin position="33"/>
        <end position="718"/>
    </location>
</feature>
<evidence type="ECO:0000259" key="18">
    <source>
        <dbReference type="Pfam" id="PF00593"/>
    </source>
</evidence>
<keyword evidence="21" id="KW-1185">Reference proteome</keyword>
<dbReference type="InterPro" id="IPR012910">
    <property type="entry name" value="Plug_dom"/>
</dbReference>
<dbReference type="InterPro" id="IPR010105">
    <property type="entry name" value="TonB_sidphr_rcpt"/>
</dbReference>
<reference evidence="20 21" key="2">
    <citation type="journal article" date="2017" name="Genome Announc.">
        <title>Draft genome sequence of Aquitalea magnusonii strain H3, a plant growth-promoting bacterium of duckweed Lemna minor.</title>
        <authorList>
            <person name="Ishizawa H."/>
            <person name="Kuroda M."/>
            <person name="Ike M."/>
        </authorList>
    </citation>
    <scope>NUCLEOTIDE SEQUENCE [LARGE SCALE GENOMIC DNA]</scope>
    <source>
        <strain evidence="20 21">H3</strain>
    </source>
</reference>
<dbReference type="PANTHER" id="PTHR32552:SF68">
    <property type="entry name" value="FERRICHROME OUTER MEMBRANE TRANSPORTER_PHAGE RECEPTOR"/>
    <property type="match status" value="1"/>
</dbReference>
<dbReference type="Gene3D" id="2.170.130.10">
    <property type="entry name" value="TonB-dependent receptor, plug domain"/>
    <property type="match status" value="1"/>
</dbReference>
<keyword evidence="13 14" id="KW-0998">Cell outer membrane</keyword>
<feature type="compositionally biased region" description="Polar residues" evidence="16">
    <location>
        <begin position="57"/>
        <end position="73"/>
    </location>
</feature>
<feature type="domain" description="TonB-dependent receptor-like beta-barrel" evidence="18">
    <location>
        <begin position="255"/>
        <end position="687"/>
    </location>
</feature>
<evidence type="ECO:0000313" key="20">
    <source>
        <dbReference type="EMBL" id="BBF86349.1"/>
    </source>
</evidence>
<dbReference type="Pfam" id="PF00593">
    <property type="entry name" value="TonB_dep_Rec_b-barrel"/>
    <property type="match status" value="1"/>
</dbReference>
<dbReference type="GO" id="GO:0015891">
    <property type="term" value="P:siderophore transport"/>
    <property type="evidence" value="ECO:0007669"/>
    <property type="project" value="InterPro"/>
</dbReference>
<evidence type="ECO:0000256" key="16">
    <source>
        <dbReference type="SAM" id="MobiDB-lite"/>
    </source>
</evidence>
<feature type="domain" description="TonB-dependent receptor plug" evidence="19">
    <location>
        <begin position="74"/>
        <end position="180"/>
    </location>
</feature>
<dbReference type="FunFam" id="2.170.130.10:FF:000001">
    <property type="entry name" value="Catecholate siderophore TonB-dependent receptor"/>
    <property type="match status" value="1"/>
</dbReference>
<dbReference type="GO" id="GO:0009279">
    <property type="term" value="C:cell outer membrane"/>
    <property type="evidence" value="ECO:0007669"/>
    <property type="project" value="UniProtKB-SubCell"/>
</dbReference>
<dbReference type="GO" id="GO:0015344">
    <property type="term" value="F:siderophore uptake transmembrane transporter activity"/>
    <property type="evidence" value="ECO:0007669"/>
    <property type="project" value="TreeGrafter"/>
</dbReference>
<evidence type="ECO:0000259" key="19">
    <source>
        <dbReference type="Pfam" id="PF07715"/>
    </source>
</evidence>
<dbReference type="EMBL" id="AP018823">
    <property type="protein sequence ID" value="BBF86349.1"/>
    <property type="molecule type" value="Genomic_DNA"/>
</dbReference>
<keyword evidence="11 14" id="KW-0472">Membrane</keyword>
<evidence type="ECO:0000256" key="11">
    <source>
        <dbReference type="ARBA" id="ARBA00023136"/>
    </source>
</evidence>
<evidence type="ECO:0000256" key="17">
    <source>
        <dbReference type="SAM" id="SignalP"/>
    </source>
</evidence>
<dbReference type="PANTHER" id="PTHR32552">
    <property type="entry name" value="FERRICHROME IRON RECEPTOR-RELATED"/>
    <property type="match status" value="1"/>
</dbReference>
<evidence type="ECO:0000256" key="13">
    <source>
        <dbReference type="ARBA" id="ARBA00023237"/>
    </source>
</evidence>
<dbReference type="AlphaFoldDB" id="A0A3G9GI69"/>
<keyword evidence="3 14" id="KW-0813">Transport</keyword>
<evidence type="ECO:0000256" key="1">
    <source>
        <dbReference type="ARBA" id="ARBA00004571"/>
    </source>
</evidence>
<dbReference type="RefSeq" id="WP_089084567.1">
    <property type="nucleotide sequence ID" value="NZ_AP018823.1"/>
</dbReference>
<keyword evidence="4 14" id="KW-1134">Transmembrane beta strand</keyword>
<dbReference type="OrthoDB" id="127311at2"/>
<keyword evidence="12 20" id="KW-0675">Receptor</keyword>
<keyword evidence="8" id="KW-0408">Iron</keyword>
<keyword evidence="5" id="KW-0410">Iron transport</keyword>
<evidence type="ECO:0000256" key="5">
    <source>
        <dbReference type="ARBA" id="ARBA00022496"/>
    </source>
</evidence>
<dbReference type="PROSITE" id="PS52016">
    <property type="entry name" value="TONB_DEPENDENT_REC_3"/>
    <property type="match status" value="1"/>
</dbReference>
<feature type="region of interest" description="Disordered" evidence="16">
    <location>
        <begin position="53"/>
        <end position="73"/>
    </location>
</feature>
<protein>
    <submittedName>
        <fullName evidence="20">Ferrichrome-iron receptor</fullName>
    </submittedName>
</protein>
<organism evidence="20 21">
    <name type="scientific">Aquitalea magnusonii</name>
    <dbReference type="NCBI Taxonomy" id="332411"/>
    <lineage>
        <taxon>Bacteria</taxon>
        <taxon>Pseudomonadati</taxon>
        <taxon>Pseudomonadota</taxon>
        <taxon>Betaproteobacteria</taxon>
        <taxon>Neisseriales</taxon>
        <taxon>Chromobacteriaceae</taxon>
        <taxon>Aquitalea</taxon>
    </lineage>
</organism>
<proteinExistence type="inferred from homology"/>
<accession>A0A3G9GI69</accession>
<evidence type="ECO:0000256" key="12">
    <source>
        <dbReference type="ARBA" id="ARBA00023170"/>
    </source>
</evidence>
<name>A0A3G9GI69_9NEIS</name>
<keyword evidence="6 14" id="KW-0812">Transmembrane</keyword>
<evidence type="ECO:0000256" key="4">
    <source>
        <dbReference type="ARBA" id="ARBA00022452"/>
    </source>
</evidence>
<evidence type="ECO:0000256" key="3">
    <source>
        <dbReference type="ARBA" id="ARBA00022448"/>
    </source>
</evidence>
<dbReference type="InterPro" id="IPR037066">
    <property type="entry name" value="Plug_dom_sf"/>
</dbReference>
<dbReference type="InterPro" id="IPR039426">
    <property type="entry name" value="TonB-dep_rcpt-like"/>
</dbReference>
<comment type="subcellular location">
    <subcellularLocation>
        <location evidence="1 14">Cell outer membrane</location>
        <topology evidence="1 14">Multi-pass membrane protein</topology>
    </subcellularLocation>
</comment>
<comment type="similarity">
    <text evidence="2 14 15">Belongs to the TonB-dependent receptor family.</text>
</comment>
<reference evidence="21" key="3">
    <citation type="journal article" date="2017" name="Plant Physiol. Biochem.">
        <title>Differential oxidative and antioxidative response of duckweed Lemna minor toward plant growth promoting/inhibiting bacteria.</title>
        <authorList>
            <person name="Ishizawa H."/>
            <person name="Kuroda M."/>
            <person name="Morikawa M."/>
            <person name="Ike M."/>
        </authorList>
    </citation>
    <scope>NUCLEOTIDE SEQUENCE [LARGE SCALE GENOMIC DNA]</scope>
    <source>
        <strain evidence="21">H3</strain>
    </source>
</reference>
<dbReference type="GO" id="GO:0038023">
    <property type="term" value="F:signaling receptor activity"/>
    <property type="evidence" value="ECO:0007669"/>
    <property type="project" value="InterPro"/>
</dbReference>
<keyword evidence="10 15" id="KW-0798">TonB box</keyword>
<evidence type="ECO:0000256" key="2">
    <source>
        <dbReference type="ARBA" id="ARBA00009810"/>
    </source>
</evidence>
<dbReference type="Gene3D" id="2.40.170.20">
    <property type="entry name" value="TonB-dependent receptor, beta-barrel domain"/>
    <property type="match status" value="1"/>
</dbReference>
<evidence type="ECO:0000256" key="9">
    <source>
        <dbReference type="ARBA" id="ARBA00023065"/>
    </source>
</evidence>
<reference evidence="21" key="1">
    <citation type="journal article" date="2017" name="Biotechnol. Biofuels">
        <title>Evaluation of environmental bacterial communities as a factor affecting the growth of duckweed Lemna minor.</title>
        <authorList>
            <person name="Ishizawa H."/>
            <person name="Kuroda M."/>
            <person name="Morikawa M."/>
            <person name="Ike M."/>
        </authorList>
    </citation>
    <scope>NUCLEOTIDE SEQUENCE [LARGE SCALE GENOMIC DNA]</scope>
    <source>
        <strain evidence="21">H3</strain>
    </source>
</reference>
<dbReference type="NCBIfam" id="TIGR01783">
    <property type="entry name" value="TonB-siderophor"/>
    <property type="match status" value="1"/>
</dbReference>
<dbReference type="Proteomes" id="UP000198290">
    <property type="component" value="Chromosome"/>
</dbReference>
<evidence type="ECO:0000256" key="14">
    <source>
        <dbReference type="PROSITE-ProRule" id="PRU01360"/>
    </source>
</evidence>